<dbReference type="Proteomes" id="UP000002432">
    <property type="component" value="Chromosome"/>
</dbReference>
<dbReference type="eggNOG" id="COG2202">
    <property type="taxonomic scope" value="Bacteria"/>
</dbReference>
<feature type="domain" description="PAS" evidence="13">
    <location>
        <begin position="52"/>
        <end position="124"/>
    </location>
</feature>
<dbReference type="Gene3D" id="2.10.70.100">
    <property type="match status" value="1"/>
</dbReference>
<dbReference type="InterPro" id="IPR000014">
    <property type="entry name" value="PAS"/>
</dbReference>
<dbReference type="Gene3D" id="1.10.287.130">
    <property type="match status" value="1"/>
</dbReference>
<proteinExistence type="predicted"/>
<dbReference type="InterPro" id="IPR003661">
    <property type="entry name" value="HisK_dim/P_dom"/>
</dbReference>
<evidence type="ECO:0000256" key="6">
    <source>
        <dbReference type="ARBA" id="ARBA00022777"/>
    </source>
</evidence>
<reference evidence="15 16" key="1">
    <citation type="journal article" date="2009" name="Appl. Environ. Microbiol.">
        <title>Three genomes from the phylum Acidobacteria provide insight into the lifestyles of these microorganisms in soils.</title>
        <authorList>
            <person name="Ward N.L."/>
            <person name="Challacombe J.F."/>
            <person name="Janssen P.H."/>
            <person name="Henrissat B."/>
            <person name="Coutinho P.M."/>
            <person name="Wu M."/>
            <person name="Xie G."/>
            <person name="Haft D.H."/>
            <person name="Sait M."/>
            <person name="Badger J."/>
            <person name="Barabote R.D."/>
            <person name="Bradley B."/>
            <person name="Brettin T.S."/>
            <person name="Brinkac L.M."/>
            <person name="Bruce D."/>
            <person name="Creasy T."/>
            <person name="Daugherty S.C."/>
            <person name="Davidsen T.M."/>
            <person name="DeBoy R.T."/>
            <person name="Detter J.C."/>
            <person name="Dodson R.J."/>
            <person name="Durkin A.S."/>
            <person name="Ganapathy A."/>
            <person name="Gwinn-Giglio M."/>
            <person name="Han C.S."/>
            <person name="Khouri H."/>
            <person name="Kiss H."/>
            <person name="Kothari S.P."/>
            <person name="Madupu R."/>
            <person name="Nelson K.E."/>
            <person name="Nelson W.C."/>
            <person name="Paulsen I."/>
            <person name="Penn K."/>
            <person name="Ren Q."/>
            <person name="Rosovitz M.J."/>
            <person name="Selengut J.D."/>
            <person name="Shrivastava S."/>
            <person name="Sullivan S.A."/>
            <person name="Tapia R."/>
            <person name="Thompson L.S."/>
            <person name="Watkins K.L."/>
            <person name="Yang Q."/>
            <person name="Yu C."/>
            <person name="Zafar N."/>
            <person name="Zhou L."/>
            <person name="Kuske C.R."/>
        </authorList>
    </citation>
    <scope>NUCLEOTIDE SEQUENCE [LARGE SCALE GENOMIC DNA]</scope>
    <source>
        <strain evidence="15 16">Ellin345</strain>
    </source>
</reference>
<dbReference type="Gene3D" id="3.40.50.2300">
    <property type="match status" value="1"/>
</dbReference>
<evidence type="ECO:0000256" key="10">
    <source>
        <dbReference type="SAM" id="Coils"/>
    </source>
</evidence>
<dbReference type="InterPro" id="IPR013655">
    <property type="entry name" value="PAS_fold_3"/>
</dbReference>
<dbReference type="SMART" id="SM00387">
    <property type="entry name" value="HATPase_c"/>
    <property type="match status" value="1"/>
</dbReference>
<evidence type="ECO:0000259" key="12">
    <source>
        <dbReference type="PROSITE" id="PS50110"/>
    </source>
</evidence>
<dbReference type="InterPro" id="IPR036890">
    <property type="entry name" value="HATPase_C_sf"/>
</dbReference>
<dbReference type="PROSITE" id="PS50112">
    <property type="entry name" value="PAS"/>
    <property type="match status" value="1"/>
</dbReference>
<dbReference type="GO" id="GO:0000155">
    <property type="term" value="F:phosphorelay sensor kinase activity"/>
    <property type="evidence" value="ECO:0007669"/>
    <property type="project" value="InterPro"/>
</dbReference>
<keyword evidence="4 15" id="KW-0808">Transferase</keyword>
<dbReference type="EMBL" id="CP000360">
    <property type="protein sequence ID" value="ABF41555.1"/>
    <property type="molecule type" value="Genomic_DNA"/>
</dbReference>
<dbReference type="InterPro" id="IPR001789">
    <property type="entry name" value="Sig_transdc_resp-reg_receiver"/>
</dbReference>
<keyword evidence="7" id="KW-0067">ATP-binding</keyword>
<dbReference type="InterPro" id="IPR035965">
    <property type="entry name" value="PAS-like_dom_sf"/>
</dbReference>
<dbReference type="KEGG" id="aba:Acid345_2554"/>
<dbReference type="PANTHER" id="PTHR43065:SF46">
    <property type="entry name" value="C4-DICARBOXYLATE TRANSPORT SENSOR PROTEIN DCTB"/>
    <property type="match status" value="1"/>
</dbReference>
<dbReference type="eggNOG" id="COG4191">
    <property type="taxonomic scope" value="Bacteria"/>
</dbReference>
<evidence type="ECO:0000256" key="3">
    <source>
        <dbReference type="ARBA" id="ARBA00022553"/>
    </source>
</evidence>
<feature type="domain" description="PAC" evidence="14">
    <location>
        <begin position="127"/>
        <end position="179"/>
    </location>
</feature>
<keyword evidence="8" id="KW-0902">Two-component regulatory system</keyword>
<dbReference type="STRING" id="204669.Acid345_2554"/>
<dbReference type="PRINTS" id="PR00344">
    <property type="entry name" value="BCTRLSENSOR"/>
</dbReference>
<dbReference type="PANTHER" id="PTHR43065">
    <property type="entry name" value="SENSOR HISTIDINE KINASE"/>
    <property type="match status" value="1"/>
</dbReference>
<evidence type="ECO:0000256" key="9">
    <source>
        <dbReference type="PROSITE-ProRule" id="PRU00169"/>
    </source>
</evidence>
<dbReference type="CDD" id="cd00130">
    <property type="entry name" value="PAS"/>
    <property type="match status" value="1"/>
</dbReference>
<accession>Q1INJ5</accession>
<dbReference type="SUPFAM" id="SSF55785">
    <property type="entry name" value="PYP-like sensor domain (PAS domain)"/>
    <property type="match status" value="1"/>
</dbReference>
<evidence type="ECO:0000256" key="7">
    <source>
        <dbReference type="ARBA" id="ARBA00022840"/>
    </source>
</evidence>
<dbReference type="EnsemblBacteria" id="ABF41555">
    <property type="protein sequence ID" value="ABF41555"/>
    <property type="gene ID" value="Acid345_2554"/>
</dbReference>
<organism evidence="15 16">
    <name type="scientific">Koribacter versatilis (strain Ellin345)</name>
    <dbReference type="NCBI Taxonomy" id="204669"/>
    <lineage>
        <taxon>Bacteria</taxon>
        <taxon>Pseudomonadati</taxon>
        <taxon>Acidobacteriota</taxon>
        <taxon>Terriglobia</taxon>
        <taxon>Terriglobales</taxon>
        <taxon>Candidatus Korobacteraceae</taxon>
        <taxon>Candidatus Korobacter</taxon>
    </lineage>
</organism>
<dbReference type="InterPro" id="IPR011006">
    <property type="entry name" value="CheY-like_superfamily"/>
</dbReference>
<dbReference type="SUPFAM" id="SSF52172">
    <property type="entry name" value="CheY-like"/>
    <property type="match status" value="1"/>
</dbReference>
<dbReference type="SUPFAM" id="SSF55874">
    <property type="entry name" value="ATPase domain of HSP90 chaperone/DNA topoisomerase II/histidine kinase"/>
    <property type="match status" value="1"/>
</dbReference>
<dbReference type="AlphaFoldDB" id="Q1INJ5"/>
<keyword evidence="10" id="KW-0175">Coiled coil</keyword>
<dbReference type="HOGENOM" id="CLU_000445_114_51_0"/>
<dbReference type="InterPro" id="IPR036097">
    <property type="entry name" value="HisK_dim/P_sf"/>
</dbReference>
<dbReference type="InterPro" id="IPR005467">
    <property type="entry name" value="His_kinase_dom"/>
</dbReference>
<evidence type="ECO:0000256" key="8">
    <source>
        <dbReference type="ARBA" id="ARBA00023012"/>
    </source>
</evidence>
<evidence type="ECO:0000256" key="1">
    <source>
        <dbReference type="ARBA" id="ARBA00000085"/>
    </source>
</evidence>
<dbReference type="eggNOG" id="COG0784">
    <property type="taxonomic scope" value="Bacteria"/>
</dbReference>
<evidence type="ECO:0000259" key="13">
    <source>
        <dbReference type="PROSITE" id="PS50112"/>
    </source>
</evidence>
<dbReference type="PROSITE" id="PS50113">
    <property type="entry name" value="PAC"/>
    <property type="match status" value="1"/>
</dbReference>
<comment type="catalytic activity">
    <reaction evidence="1">
        <text>ATP + protein L-histidine = ADP + protein N-phospho-L-histidine.</text>
        <dbReference type="EC" id="2.7.13.3"/>
    </reaction>
</comment>
<name>Q1INJ5_KORVE</name>
<dbReference type="SMART" id="SM00086">
    <property type="entry name" value="PAC"/>
    <property type="match status" value="1"/>
</dbReference>
<dbReference type="CDD" id="cd00082">
    <property type="entry name" value="HisKA"/>
    <property type="match status" value="1"/>
</dbReference>
<keyword evidence="5" id="KW-0547">Nucleotide-binding</keyword>
<dbReference type="NCBIfam" id="TIGR00229">
    <property type="entry name" value="sensory_box"/>
    <property type="match status" value="1"/>
</dbReference>
<dbReference type="Pfam" id="PF02518">
    <property type="entry name" value="HATPase_c"/>
    <property type="match status" value="1"/>
</dbReference>
<dbReference type="Gene3D" id="3.30.450.20">
    <property type="entry name" value="PAS domain"/>
    <property type="match status" value="1"/>
</dbReference>
<dbReference type="InterPro" id="IPR003594">
    <property type="entry name" value="HATPase_dom"/>
</dbReference>
<keyword evidence="3 9" id="KW-0597">Phosphoprotein</keyword>
<dbReference type="InterPro" id="IPR001610">
    <property type="entry name" value="PAC"/>
</dbReference>
<evidence type="ECO:0000256" key="2">
    <source>
        <dbReference type="ARBA" id="ARBA00012438"/>
    </source>
</evidence>
<dbReference type="InterPro" id="IPR000700">
    <property type="entry name" value="PAS-assoc_C"/>
</dbReference>
<dbReference type="SMART" id="SM00091">
    <property type="entry name" value="PAS"/>
    <property type="match status" value="1"/>
</dbReference>
<dbReference type="SMART" id="SM00388">
    <property type="entry name" value="HisKA"/>
    <property type="match status" value="1"/>
</dbReference>
<evidence type="ECO:0000313" key="15">
    <source>
        <dbReference type="EMBL" id="ABF41555.1"/>
    </source>
</evidence>
<dbReference type="PROSITE" id="PS50110">
    <property type="entry name" value="RESPONSE_REGULATORY"/>
    <property type="match status" value="1"/>
</dbReference>
<evidence type="ECO:0000256" key="4">
    <source>
        <dbReference type="ARBA" id="ARBA00022679"/>
    </source>
</evidence>
<dbReference type="RefSeq" id="WP_011523356.1">
    <property type="nucleotide sequence ID" value="NC_008009.1"/>
</dbReference>
<evidence type="ECO:0000256" key="5">
    <source>
        <dbReference type="ARBA" id="ARBA00022741"/>
    </source>
</evidence>
<feature type="coiled-coil region" evidence="10">
    <location>
        <begin position="18"/>
        <end position="62"/>
    </location>
</feature>
<protein>
    <recommendedName>
        <fullName evidence="2">histidine kinase</fullName>
        <ecNumber evidence="2">2.7.13.3</ecNumber>
    </recommendedName>
</protein>
<dbReference type="Pfam" id="PF08447">
    <property type="entry name" value="PAS_3"/>
    <property type="match status" value="1"/>
</dbReference>
<dbReference type="SMART" id="SM00448">
    <property type="entry name" value="REC"/>
    <property type="match status" value="1"/>
</dbReference>
<dbReference type="PROSITE" id="PS50109">
    <property type="entry name" value="HIS_KIN"/>
    <property type="match status" value="1"/>
</dbReference>
<evidence type="ECO:0000259" key="11">
    <source>
        <dbReference type="PROSITE" id="PS50109"/>
    </source>
</evidence>
<feature type="modified residue" description="4-aspartylphosphate" evidence="9">
    <location>
        <position position="482"/>
    </location>
</feature>
<dbReference type="SUPFAM" id="SSF47384">
    <property type="entry name" value="Homodimeric domain of signal transducing histidine kinase"/>
    <property type="match status" value="1"/>
</dbReference>
<evidence type="ECO:0000259" key="14">
    <source>
        <dbReference type="PROSITE" id="PS50113"/>
    </source>
</evidence>
<feature type="domain" description="Response regulatory" evidence="12">
    <location>
        <begin position="432"/>
        <end position="547"/>
    </location>
</feature>
<evidence type="ECO:0000313" key="16">
    <source>
        <dbReference type="Proteomes" id="UP000002432"/>
    </source>
</evidence>
<feature type="domain" description="Histidine kinase" evidence="11">
    <location>
        <begin position="192"/>
        <end position="411"/>
    </location>
</feature>
<gene>
    <name evidence="15" type="ordered locus">Acid345_2554</name>
</gene>
<dbReference type="InterPro" id="IPR004358">
    <property type="entry name" value="Sig_transdc_His_kin-like_C"/>
</dbReference>
<sequence>MYVWIAATLTVAALLCWVVTVRHRATRLSRRIDELQREMGVRECIERQLQASQSNLQMATDASGVGTWYWDLASDELSCSDQAVRLFGLTNTGKIFKSPDFVNAIHPDDQDRVLETVANAFREASKYHVEYRVFRPDTSVIWLATSGRALKDPDGEVRRVAGITVDVTDRKRLEESFYQAQKMEAVGRLAGGVAHDFNNMLGVISAYAELLREEPSLSLRASKRVDEILSATQRANALTRQLLAFSRKQVISPTTLDLNAVVYGVKDMLQRLVGEDVRISVMATPKLPPIKADRGQLEQVLLNFAANSRDAMPKGGRFTLRTSLEPAPADLPRPLTGDCVCLEVSDTGDGMSPEVMKHIFEPFYTTKSSGKGTGLGLATVYGVVEQAHGTIRVESAPGKGTTFRVYLPAMPGQVAEAANTDMPKAPVSVKASVLLVEDEQSLREVLTEFMQTAGVQVTAVSSGREAVARINSDAEVDILLTDLVMPEMDGRSLAQIARTKRPSLQIIYMSGHTNDTLTQKELVADGLPYLQKPFTRADLLKALTAVLKQTA</sequence>
<dbReference type="GO" id="GO:0005524">
    <property type="term" value="F:ATP binding"/>
    <property type="evidence" value="ECO:0007669"/>
    <property type="project" value="UniProtKB-KW"/>
</dbReference>
<dbReference type="Pfam" id="PF00512">
    <property type="entry name" value="HisKA"/>
    <property type="match status" value="1"/>
</dbReference>
<dbReference type="Gene3D" id="3.30.565.10">
    <property type="entry name" value="Histidine kinase-like ATPase, C-terminal domain"/>
    <property type="match status" value="1"/>
</dbReference>
<dbReference type="Pfam" id="PF00072">
    <property type="entry name" value="Response_reg"/>
    <property type="match status" value="1"/>
</dbReference>
<keyword evidence="6 15" id="KW-0418">Kinase</keyword>
<keyword evidence="16" id="KW-1185">Reference proteome</keyword>
<dbReference type="EC" id="2.7.13.3" evidence="2"/>
<dbReference type="OrthoDB" id="9761183at2"/>